<dbReference type="OrthoDB" id="9932926at2759"/>
<feature type="compositionally biased region" description="Acidic residues" evidence="2">
    <location>
        <begin position="576"/>
        <end position="585"/>
    </location>
</feature>
<dbReference type="Gene3D" id="3.40.30.10">
    <property type="entry name" value="Glutaredoxin"/>
    <property type="match status" value="1"/>
</dbReference>
<feature type="compositionally biased region" description="Low complexity" evidence="2">
    <location>
        <begin position="114"/>
        <end position="130"/>
    </location>
</feature>
<feature type="compositionally biased region" description="Polar residues" evidence="2">
    <location>
        <begin position="808"/>
        <end position="823"/>
    </location>
</feature>
<dbReference type="GO" id="GO:0005737">
    <property type="term" value="C:cytoplasm"/>
    <property type="evidence" value="ECO:0007669"/>
    <property type="project" value="TreeGrafter"/>
</dbReference>
<dbReference type="RefSeq" id="XP_025355068.1">
    <property type="nucleotide sequence ID" value="XM_025501681.1"/>
</dbReference>
<evidence type="ECO:0000313" key="4">
    <source>
        <dbReference type="Proteomes" id="UP000245771"/>
    </source>
</evidence>
<dbReference type="GeneID" id="37023462"/>
<dbReference type="SUPFAM" id="SSF52833">
    <property type="entry name" value="Thioredoxin-like"/>
    <property type="match status" value="1"/>
</dbReference>
<comment type="similarity">
    <text evidence="1">Belongs to the SH3BGR family.</text>
</comment>
<feature type="compositionally biased region" description="Basic and acidic residues" evidence="2">
    <location>
        <begin position="431"/>
        <end position="445"/>
    </location>
</feature>
<evidence type="ECO:0000256" key="2">
    <source>
        <dbReference type="SAM" id="MobiDB-lite"/>
    </source>
</evidence>
<feature type="compositionally biased region" description="Low complexity" evidence="2">
    <location>
        <begin position="740"/>
        <end position="757"/>
    </location>
</feature>
<feature type="compositionally biased region" description="Basic residues" evidence="2">
    <location>
        <begin position="782"/>
        <end position="791"/>
    </location>
</feature>
<organism evidence="3 4">
    <name type="scientific">Meira miltonrushii</name>
    <dbReference type="NCBI Taxonomy" id="1280837"/>
    <lineage>
        <taxon>Eukaryota</taxon>
        <taxon>Fungi</taxon>
        <taxon>Dikarya</taxon>
        <taxon>Basidiomycota</taxon>
        <taxon>Ustilaginomycotina</taxon>
        <taxon>Exobasidiomycetes</taxon>
        <taxon>Exobasidiales</taxon>
        <taxon>Brachybasidiaceae</taxon>
        <taxon>Meira</taxon>
    </lineage>
</organism>
<dbReference type="Proteomes" id="UP000245771">
    <property type="component" value="Unassembled WGS sequence"/>
</dbReference>
<evidence type="ECO:0008006" key="5">
    <source>
        <dbReference type="Google" id="ProtNLM"/>
    </source>
</evidence>
<feature type="region of interest" description="Disordered" evidence="2">
    <location>
        <begin position="103"/>
        <end position="145"/>
    </location>
</feature>
<feature type="compositionally biased region" description="Acidic residues" evidence="2">
    <location>
        <begin position="874"/>
        <end position="883"/>
    </location>
</feature>
<feature type="compositionally biased region" description="Low complexity" evidence="2">
    <location>
        <begin position="296"/>
        <end position="318"/>
    </location>
</feature>
<name>A0A316VB85_9BASI</name>
<proteinExistence type="inferred from homology"/>
<protein>
    <recommendedName>
        <fullName evidence="5">SH3 domain-containing protein</fullName>
    </recommendedName>
</protein>
<feature type="region of interest" description="Disordered" evidence="2">
    <location>
        <begin position="206"/>
        <end position="322"/>
    </location>
</feature>
<feature type="region of interest" description="Disordered" evidence="2">
    <location>
        <begin position="853"/>
        <end position="883"/>
    </location>
</feature>
<feature type="region of interest" description="Disordered" evidence="2">
    <location>
        <begin position="483"/>
        <end position="839"/>
    </location>
</feature>
<sequence>MATQAVAVELFSTSILSNHKIRNRHERYISILQVKKIPFVYHDLASDDDAKSRWRRKALDPQIPGLLVHNEWRGTFEEFEESVEFGELDLFLRIDQERAKREAEEGLAPQLPVASSSQSSDLASASSSEALKPPTVTPRKPSKHVVAEVPRLAQPRAPSQNTLAPALPTAKAGYDRVGKNDTDGFLRSLGLSEMSLTEDELNEVLDAGRDTAEKRKGRTSSGAEGDTSANGESADRGEGKYPNSLGLGISSKQAPVPRTYVPSADAGVKPLRLAKMGNGDSSRSSSAASPHARYNASQSSSRALAAEAQASASSRSFSTTKLREAVSQGDDLKAAMSQTRLASGTDTAEQVVGREDIDDLLASLGLDDVKMTDEEAEAFLFDGSIPDGMGASGARLGRSTSMADRARFETAAHDVAQRARGKGYGSPKTPQMEKEEGGVSLEDKVERPLSIEKAIEATAATAAAESETDVKPVVVEDVKEQIEEKVKKEATEEDLSTPKMATEGFQEPPVEAEKEEKDNEAKEEQGITKEEGSGSYDEKQEGTRTGDSTPRQKTVDLFPAPPPLPDSSIIEKSESDISENAEQEESADKTPPASPPISPRKSSVQMSPTSSTISKKSPKPEPLELEQSFSAVASQIHDDSRRPLTPSQSGNLEGVIGSPASNKLSISSPARSPRSPSSRDLSLSPPASAPAGSRIYNRRKGIDVPRSSVSASPSFDPMLSPPLSANGSNMLQRGIGQTHTGASVGSLGSSLSATSMSRKASANSIGSPKSPKSGKKLFSIGRKNKDKHSSRKSGSSNGMGDESDEDIPTTTDPNLIESRSSIAGGNGTTGTGSMDRSQKTLSVILREADEALSGIDGDDDYDGDNFDLDGMHGDDDDEIGGAFDLDIDDGIEVEKRR</sequence>
<dbReference type="InterPro" id="IPR006993">
    <property type="entry name" value="Glut_rich_SH3-bd"/>
</dbReference>
<dbReference type="InterPro" id="IPR051033">
    <property type="entry name" value="SH3BGR"/>
</dbReference>
<keyword evidence="4" id="KW-1185">Reference proteome</keyword>
<feature type="compositionally biased region" description="Low complexity" evidence="2">
    <location>
        <begin position="664"/>
        <end position="694"/>
    </location>
</feature>
<dbReference type="PANTHER" id="PTHR12232:SF0">
    <property type="entry name" value="THIOREDOXIN DOMAIN-CONTAINING PROTEIN"/>
    <property type="match status" value="1"/>
</dbReference>
<feature type="compositionally biased region" description="Basic and acidic residues" evidence="2">
    <location>
        <begin position="511"/>
        <end position="544"/>
    </location>
</feature>
<evidence type="ECO:0000313" key="3">
    <source>
        <dbReference type="EMBL" id="PWN34766.1"/>
    </source>
</evidence>
<feature type="compositionally biased region" description="Acidic residues" evidence="2">
    <location>
        <begin position="856"/>
        <end position="867"/>
    </location>
</feature>
<gene>
    <name evidence="3" type="ORF">FA14DRAFT_188822</name>
</gene>
<evidence type="ECO:0000256" key="1">
    <source>
        <dbReference type="ARBA" id="ARBA00007764"/>
    </source>
</evidence>
<feature type="region of interest" description="Disordered" evidence="2">
    <location>
        <begin position="412"/>
        <end position="445"/>
    </location>
</feature>
<accession>A0A316VB85</accession>
<feature type="compositionally biased region" description="Polar residues" evidence="2">
    <location>
        <begin position="219"/>
        <end position="231"/>
    </location>
</feature>
<reference evidence="3 4" key="1">
    <citation type="journal article" date="2018" name="Mol. Biol. Evol.">
        <title>Broad Genomic Sampling Reveals a Smut Pathogenic Ancestry of the Fungal Clade Ustilaginomycotina.</title>
        <authorList>
            <person name="Kijpornyongpan T."/>
            <person name="Mondo S.J."/>
            <person name="Barry K."/>
            <person name="Sandor L."/>
            <person name="Lee J."/>
            <person name="Lipzen A."/>
            <person name="Pangilinan J."/>
            <person name="LaButti K."/>
            <person name="Hainaut M."/>
            <person name="Henrissat B."/>
            <person name="Grigoriev I.V."/>
            <person name="Spatafora J.W."/>
            <person name="Aime M.C."/>
        </authorList>
    </citation>
    <scope>NUCLEOTIDE SEQUENCE [LARGE SCALE GENOMIC DNA]</scope>
    <source>
        <strain evidence="3 4">MCA 3882</strain>
    </source>
</reference>
<dbReference type="EMBL" id="KZ819603">
    <property type="protein sequence ID" value="PWN34766.1"/>
    <property type="molecule type" value="Genomic_DNA"/>
</dbReference>
<feature type="compositionally biased region" description="Polar residues" evidence="2">
    <location>
        <begin position="723"/>
        <end position="739"/>
    </location>
</feature>
<dbReference type="PANTHER" id="PTHR12232">
    <property type="entry name" value="SH3 DOMAIN-BINDING GLUTAMIC ACID-RICH-LIKE PROTEIN"/>
    <property type="match status" value="1"/>
</dbReference>
<dbReference type="Pfam" id="PF04908">
    <property type="entry name" value="SH3BGR"/>
    <property type="match status" value="1"/>
</dbReference>
<dbReference type="AlphaFoldDB" id="A0A316VB85"/>
<dbReference type="STRING" id="1280837.A0A316VB85"/>
<dbReference type="InterPro" id="IPR036249">
    <property type="entry name" value="Thioredoxin-like_sf"/>
</dbReference>
<dbReference type="InParanoid" id="A0A316VB85"/>